<reference evidence="1 2" key="1">
    <citation type="submission" date="2023-12" db="EMBL/GenBank/DDBJ databases">
        <title>A high-quality genome assembly for Dillenia turbinata (Dilleniales).</title>
        <authorList>
            <person name="Chanderbali A."/>
        </authorList>
    </citation>
    <scope>NUCLEOTIDE SEQUENCE [LARGE SCALE GENOMIC DNA]</scope>
    <source>
        <strain evidence="1">LSX21</strain>
        <tissue evidence="1">Leaf</tissue>
    </source>
</reference>
<keyword evidence="2" id="KW-1185">Reference proteome</keyword>
<organism evidence="1 2">
    <name type="scientific">Dillenia turbinata</name>
    <dbReference type="NCBI Taxonomy" id="194707"/>
    <lineage>
        <taxon>Eukaryota</taxon>
        <taxon>Viridiplantae</taxon>
        <taxon>Streptophyta</taxon>
        <taxon>Embryophyta</taxon>
        <taxon>Tracheophyta</taxon>
        <taxon>Spermatophyta</taxon>
        <taxon>Magnoliopsida</taxon>
        <taxon>eudicotyledons</taxon>
        <taxon>Gunneridae</taxon>
        <taxon>Pentapetalae</taxon>
        <taxon>Dilleniales</taxon>
        <taxon>Dilleniaceae</taxon>
        <taxon>Dillenia</taxon>
    </lineage>
</organism>
<name>A0AAN8WBK8_9MAGN</name>
<dbReference type="Proteomes" id="UP001370490">
    <property type="component" value="Unassembled WGS sequence"/>
</dbReference>
<dbReference type="Pfam" id="PF05553">
    <property type="entry name" value="DUF761"/>
    <property type="match status" value="1"/>
</dbReference>
<proteinExistence type="predicted"/>
<dbReference type="PANTHER" id="PTHR33265:SF26">
    <property type="entry name" value="OS06G0554600 PROTEIN"/>
    <property type="match status" value="1"/>
</dbReference>
<accession>A0AAN8WBK8</accession>
<evidence type="ECO:0000313" key="2">
    <source>
        <dbReference type="Proteomes" id="UP001370490"/>
    </source>
</evidence>
<protein>
    <recommendedName>
        <fullName evidence="3">Avr9/Cf-9 rapidly elicited protein</fullName>
    </recommendedName>
</protein>
<sequence length="213" mass="24569">MEVEARNPPAIIAKKIWHMVRVVVFMLRKGICKHKLMLDLNLLLKGGKLAGKAIGNLLLTFPNSSSFSCKSNDAHLSFISPREYEFSCSNSPAYPSSHHSFHLSKRKRYHHRHHSHRSFYHDDITAIKAVEKVFEMLNNNEMPEASPLILPGFGYGRSPMVRQLRITDSPFPLKDSEDSQIIDKQAEEFINKFYKDLKLQKKIAPESPYYNAW</sequence>
<comment type="caution">
    <text evidence="1">The sequence shown here is derived from an EMBL/GenBank/DDBJ whole genome shotgun (WGS) entry which is preliminary data.</text>
</comment>
<dbReference type="PANTHER" id="PTHR33265">
    <property type="entry name" value="AVR9/CF-9 RAPIDLY ELICITED PROTEIN-RELATED"/>
    <property type="match status" value="1"/>
</dbReference>
<gene>
    <name evidence="1" type="ORF">RJ641_026023</name>
</gene>
<dbReference type="InterPro" id="IPR008480">
    <property type="entry name" value="DUF761_pln"/>
</dbReference>
<dbReference type="EMBL" id="JBAMMX010000003">
    <property type="protein sequence ID" value="KAK6944921.1"/>
    <property type="molecule type" value="Genomic_DNA"/>
</dbReference>
<dbReference type="AlphaFoldDB" id="A0AAN8WBK8"/>
<evidence type="ECO:0008006" key="3">
    <source>
        <dbReference type="Google" id="ProtNLM"/>
    </source>
</evidence>
<evidence type="ECO:0000313" key="1">
    <source>
        <dbReference type="EMBL" id="KAK6944921.1"/>
    </source>
</evidence>